<protein>
    <submittedName>
        <fullName evidence="3">Cell division protein DivIC</fullName>
    </submittedName>
</protein>
<accession>A0A7W5B491</accession>
<evidence type="ECO:0000256" key="1">
    <source>
        <dbReference type="SAM" id="Coils"/>
    </source>
</evidence>
<evidence type="ECO:0000313" key="4">
    <source>
        <dbReference type="Proteomes" id="UP000570361"/>
    </source>
</evidence>
<dbReference type="InterPro" id="IPR007060">
    <property type="entry name" value="FtsL/DivIC"/>
</dbReference>
<dbReference type="GO" id="GO:0051301">
    <property type="term" value="P:cell division"/>
    <property type="evidence" value="ECO:0007669"/>
    <property type="project" value="UniProtKB-KW"/>
</dbReference>
<reference evidence="3 4" key="1">
    <citation type="submission" date="2020-08" db="EMBL/GenBank/DDBJ databases">
        <title>Genomic Encyclopedia of Type Strains, Phase III (KMG-III): the genomes of soil and plant-associated and newly described type strains.</title>
        <authorList>
            <person name="Whitman W."/>
        </authorList>
    </citation>
    <scope>NUCLEOTIDE SEQUENCE [LARGE SCALE GENOMIC DNA]</scope>
    <source>
        <strain evidence="3 4">CECT 5862</strain>
    </source>
</reference>
<name>A0A7W5B491_9BACL</name>
<evidence type="ECO:0000313" key="3">
    <source>
        <dbReference type="EMBL" id="MBB3114124.1"/>
    </source>
</evidence>
<comment type="caution">
    <text evidence="3">The sequence shown here is derived from an EMBL/GenBank/DDBJ whole genome shotgun (WGS) entry which is preliminary data.</text>
</comment>
<evidence type="ECO:0000256" key="2">
    <source>
        <dbReference type="SAM" id="Phobius"/>
    </source>
</evidence>
<keyword evidence="3" id="KW-0132">Cell division</keyword>
<gene>
    <name evidence="3" type="ORF">FHS18_006240</name>
</gene>
<feature type="transmembrane region" description="Helical" evidence="2">
    <location>
        <begin position="21"/>
        <end position="41"/>
    </location>
</feature>
<keyword evidence="2" id="KW-0472">Membrane</keyword>
<proteinExistence type="predicted"/>
<dbReference type="Proteomes" id="UP000570361">
    <property type="component" value="Unassembled WGS sequence"/>
</dbReference>
<keyword evidence="3" id="KW-0131">Cell cycle</keyword>
<dbReference type="AlphaFoldDB" id="A0A7W5B491"/>
<feature type="coiled-coil region" evidence="1">
    <location>
        <begin position="44"/>
        <end position="71"/>
    </location>
</feature>
<keyword evidence="4" id="KW-1185">Reference proteome</keyword>
<sequence length="103" mass="11915">MATARTGKSTAQAGTKRRLRIWLLFVVMFMLWASYTLFAQLDSQREAESKLDEVQLKIQVATKQMEDLKLQIDRLNDPEYIQQVARRDQNMIKPGEKSIVVGE</sequence>
<dbReference type="Pfam" id="PF04977">
    <property type="entry name" value="DivIC"/>
    <property type="match status" value="1"/>
</dbReference>
<keyword evidence="1" id="KW-0175">Coiled coil</keyword>
<keyword evidence="2" id="KW-1133">Transmembrane helix</keyword>
<dbReference type="EMBL" id="JACHXK010000026">
    <property type="protein sequence ID" value="MBB3114124.1"/>
    <property type="molecule type" value="Genomic_DNA"/>
</dbReference>
<organism evidence="3 4">
    <name type="scientific">Paenibacillus phyllosphaerae</name>
    <dbReference type="NCBI Taxonomy" id="274593"/>
    <lineage>
        <taxon>Bacteria</taxon>
        <taxon>Bacillati</taxon>
        <taxon>Bacillota</taxon>
        <taxon>Bacilli</taxon>
        <taxon>Bacillales</taxon>
        <taxon>Paenibacillaceae</taxon>
        <taxon>Paenibacillus</taxon>
    </lineage>
</organism>
<dbReference type="RefSeq" id="WP_183604172.1">
    <property type="nucleotide sequence ID" value="NZ_JACHXK010000026.1"/>
</dbReference>
<keyword evidence="2" id="KW-0812">Transmembrane</keyword>